<reference evidence="1 2" key="1">
    <citation type="submission" date="2017-09" db="EMBL/GenBank/DDBJ databases">
        <title>Large-scale bioinformatics analysis of Bacillus genomes uncovers conserved roles of natural products in bacterial physiology.</title>
        <authorList>
            <consortium name="Agbiome Team Llc"/>
            <person name="Bleich R.M."/>
            <person name="Grubbs K.J."/>
            <person name="Santa Maria K.C."/>
            <person name="Allen S.E."/>
            <person name="Farag S."/>
            <person name="Shank E.A."/>
            <person name="Bowers A."/>
        </authorList>
    </citation>
    <scope>NUCLEOTIDE SEQUENCE [LARGE SCALE GENOMIC DNA]</scope>
    <source>
        <strain evidence="1 2">AFS050027</strain>
    </source>
</reference>
<evidence type="ECO:0000313" key="1">
    <source>
        <dbReference type="EMBL" id="PGO29293.1"/>
    </source>
</evidence>
<dbReference type="AlphaFoldDB" id="A0A2B9Q313"/>
<organism evidence="1 2">
    <name type="scientific">Bacillus cereus</name>
    <dbReference type="NCBI Taxonomy" id="1396"/>
    <lineage>
        <taxon>Bacteria</taxon>
        <taxon>Bacillati</taxon>
        <taxon>Bacillota</taxon>
        <taxon>Bacilli</taxon>
        <taxon>Bacillales</taxon>
        <taxon>Bacillaceae</taxon>
        <taxon>Bacillus</taxon>
        <taxon>Bacillus cereus group</taxon>
    </lineage>
</organism>
<protein>
    <submittedName>
        <fullName evidence="1">Uncharacterized protein</fullName>
    </submittedName>
</protein>
<dbReference type="Proteomes" id="UP000223777">
    <property type="component" value="Unassembled WGS sequence"/>
</dbReference>
<sequence length="312" mass="34883">MNAKGGTNYDRVFKGAMRDFEIWFDGQLGRETILVDGIEQYAVFQDQNQNNNKDLSDDKYMIVKNDSHAQVGSYVNWRGNIWMIFSDEHKTIPTHKQLKVKEANHVIKWMIGDKICGNGNGYDAYVQNQTLYTLGVSTSGQNAWIVNGKMMMYMQDNAETRAIKVGQRIFIGGSVYQVFFKDPVSRKGLINYLLEQDMLAVDRDNTELGIADYYPAKKPDPIEPPVKPTEVVITGADKAKVGSLVKYVASEDIVEWAVSDTEAVAKVVEQDSKNISIRIESNFQKVGSIITIVGKTANGSIGSKTVKIVSPY</sequence>
<proteinExistence type="predicted"/>
<name>A0A2B9Q313_BACCE</name>
<dbReference type="EMBL" id="NUIL01000015">
    <property type="protein sequence ID" value="PGO29293.1"/>
    <property type="molecule type" value="Genomic_DNA"/>
</dbReference>
<evidence type="ECO:0000313" key="2">
    <source>
        <dbReference type="Proteomes" id="UP000223777"/>
    </source>
</evidence>
<gene>
    <name evidence="1" type="ORF">CN984_12350</name>
</gene>
<accession>A0A2B9Q313</accession>
<comment type="caution">
    <text evidence="1">The sequence shown here is derived from an EMBL/GenBank/DDBJ whole genome shotgun (WGS) entry which is preliminary data.</text>
</comment>